<feature type="coiled-coil region" evidence="5">
    <location>
        <begin position="145"/>
        <end position="186"/>
    </location>
</feature>
<evidence type="ECO:0000259" key="7">
    <source>
        <dbReference type="Pfam" id="PF06632"/>
    </source>
</evidence>
<dbReference type="Gene3D" id="2.170.210.10">
    <property type="entry name" value="DNA double-strand break repair and VJ recombination XRCC4, N-terminal"/>
    <property type="match status" value="1"/>
</dbReference>
<comment type="caution">
    <text evidence="9">The sequence shown here is derived from an EMBL/GenBank/DDBJ whole genome shotgun (WGS) entry which is preliminary data.</text>
</comment>
<feature type="region of interest" description="Disordered" evidence="6">
    <location>
        <begin position="313"/>
        <end position="338"/>
    </location>
</feature>
<keyword evidence="10" id="KW-1185">Reference proteome</keyword>
<dbReference type="EMBL" id="CM026431">
    <property type="protein sequence ID" value="KAG0560154.1"/>
    <property type="molecule type" value="Genomic_DNA"/>
</dbReference>
<keyword evidence="4" id="KW-0539">Nucleus</keyword>
<evidence type="ECO:0000313" key="9">
    <source>
        <dbReference type="EMBL" id="KAG0560154.1"/>
    </source>
</evidence>
<feature type="domain" description="DUF3444" evidence="8">
    <location>
        <begin position="456"/>
        <end position="665"/>
    </location>
</feature>
<evidence type="ECO:0000313" key="10">
    <source>
        <dbReference type="Proteomes" id="UP000822688"/>
    </source>
</evidence>
<evidence type="ECO:0000256" key="3">
    <source>
        <dbReference type="ARBA" id="ARBA00023204"/>
    </source>
</evidence>
<evidence type="ECO:0000256" key="4">
    <source>
        <dbReference type="ARBA" id="ARBA00023242"/>
    </source>
</evidence>
<evidence type="ECO:0008006" key="11">
    <source>
        <dbReference type="Google" id="ProtNLM"/>
    </source>
</evidence>
<dbReference type="GO" id="GO:0006303">
    <property type="term" value="P:double-strand break repair via nonhomologous end joining"/>
    <property type="evidence" value="ECO:0007669"/>
    <property type="project" value="UniProtKB-ARBA"/>
</dbReference>
<evidence type="ECO:0000256" key="5">
    <source>
        <dbReference type="SAM" id="Coils"/>
    </source>
</evidence>
<evidence type="ECO:0000256" key="6">
    <source>
        <dbReference type="SAM" id="MobiDB-lite"/>
    </source>
</evidence>
<dbReference type="InterPro" id="IPR038051">
    <property type="entry name" value="XRCC4-like_N_sf"/>
</dbReference>
<accession>A0A8T0GPL4</accession>
<feature type="compositionally biased region" description="Basic and acidic residues" evidence="6">
    <location>
        <begin position="271"/>
        <end position="285"/>
    </location>
</feature>
<keyword evidence="2" id="KW-0227">DNA damage</keyword>
<evidence type="ECO:0000256" key="2">
    <source>
        <dbReference type="ARBA" id="ARBA00022763"/>
    </source>
</evidence>
<name>A0A8T0GPL4_CERPU</name>
<keyword evidence="3" id="KW-0234">DNA repair</keyword>
<feature type="region of interest" description="Disordered" evidence="6">
    <location>
        <begin position="226"/>
        <end position="299"/>
    </location>
</feature>
<gene>
    <name evidence="9" type="ORF">KC19_10G157700</name>
</gene>
<proteinExistence type="predicted"/>
<feature type="region of interest" description="Disordered" evidence="6">
    <location>
        <begin position="398"/>
        <end position="435"/>
    </location>
</feature>
<dbReference type="InterPro" id="IPR053961">
    <property type="entry name" value="XRCC4_N"/>
</dbReference>
<dbReference type="Proteomes" id="UP000822688">
    <property type="component" value="Chromosome 10"/>
</dbReference>
<evidence type="ECO:0000256" key="1">
    <source>
        <dbReference type="ARBA" id="ARBA00004123"/>
    </source>
</evidence>
<dbReference type="PANTHER" id="PTHR47374:SF2">
    <property type="entry name" value="OS01G0927400 PROTEIN"/>
    <property type="match status" value="1"/>
</dbReference>
<dbReference type="PANTHER" id="PTHR47374">
    <property type="entry name" value="ENDOSOME ANTIGEN-LIKE PROTEIN, PUTATIVE (DUF3444)-RELATED"/>
    <property type="match status" value="1"/>
</dbReference>
<dbReference type="Pfam" id="PF06632">
    <property type="entry name" value="XRCC4"/>
    <property type="match status" value="1"/>
</dbReference>
<feature type="compositionally biased region" description="Pro residues" evidence="6">
    <location>
        <begin position="238"/>
        <end position="247"/>
    </location>
</feature>
<evidence type="ECO:0000259" key="8">
    <source>
        <dbReference type="Pfam" id="PF11926"/>
    </source>
</evidence>
<comment type="subcellular location">
    <subcellularLocation>
        <location evidence="1">Nucleus</location>
    </subcellularLocation>
</comment>
<dbReference type="GO" id="GO:0005634">
    <property type="term" value="C:nucleus"/>
    <property type="evidence" value="ECO:0007669"/>
    <property type="project" value="UniProtKB-SubCell"/>
</dbReference>
<dbReference type="AlphaFoldDB" id="A0A8T0GPL4"/>
<dbReference type="InterPro" id="IPR024593">
    <property type="entry name" value="DUF3444"/>
</dbReference>
<reference evidence="9" key="1">
    <citation type="submission" date="2020-06" db="EMBL/GenBank/DDBJ databases">
        <title>WGS assembly of Ceratodon purpureus strain R40.</title>
        <authorList>
            <person name="Carey S.B."/>
            <person name="Jenkins J."/>
            <person name="Shu S."/>
            <person name="Lovell J.T."/>
            <person name="Sreedasyam A."/>
            <person name="Maumus F."/>
            <person name="Tiley G.P."/>
            <person name="Fernandez-Pozo N."/>
            <person name="Barry K."/>
            <person name="Chen C."/>
            <person name="Wang M."/>
            <person name="Lipzen A."/>
            <person name="Daum C."/>
            <person name="Saski C.A."/>
            <person name="Payton A.C."/>
            <person name="Mcbreen J.C."/>
            <person name="Conrad R.E."/>
            <person name="Kollar L.M."/>
            <person name="Olsson S."/>
            <person name="Huttunen S."/>
            <person name="Landis J.B."/>
            <person name="Wickett N.J."/>
            <person name="Johnson M.G."/>
            <person name="Rensing S.A."/>
            <person name="Grimwood J."/>
            <person name="Schmutz J."/>
            <person name="Mcdaniel S.F."/>
        </authorList>
    </citation>
    <scope>NUCLEOTIDE SEQUENCE</scope>
    <source>
        <strain evidence="9">R40</strain>
    </source>
</reference>
<protein>
    <recommendedName>
        <fullName evidence="11">DUF3444 domain-containing protein</fullName>
    </recommendedName>
</protein>
<sequence length="710" mass="79072">MASRGNQTCVQLHDVAKTGLAHQTSFLVVKGTWYPQHFSLAVTDGANAWKIDATEAFVIQRANDLKVTAAQYVDKAHLHLGHGAKSSLYSLHGAGSNGAQLLCTPRDGRDLNTDSTINLPLVAVPVLDLTFEIVQFLMVAYQDLVEKSERKSRTYERTKANIEQSVEELQSQNSQLQYEKTQLEMKVLSIKDSGLKLGETANLAIVPVPSSSTLKRKLDSTIEDSALKKRSSWKGRPPWAPQPPPEPDAVGNKRESSKLRPWTVPSATGKDVGKKLTENERRSPPEEGLSGCDGEWNAGERSNVKMTTLINNESPHTLPKTLPQVTGKKRGRKPKGTVVQAEDTEARLALVRTFGGPQKDPLTRDMLSEHRIEEQSERAIKLLEPYTRQLANPRARRIGKTPLAPKAAGRKRGTTNEEGTLYPRQPSEDTSTQSSVALPLVLSRERVTDTKPGLTKEFNVINADFYDFDNERSKYVMGLGQYWALYDNQDGMPRFYGRIVNLVLEPFQVDVEWLEPYRPALGFSGLVKSAELSVACGEFKRDTITAQTLAAFSHRVEVEADAKKKMYRIYPRKGEVWALYKDWDKPLTKDQFSEKEVPKFDYELVEILSDYSKERGVKVGPITKVPGFKTVFRSGGSMSSHWISGKDLQALFSHQIATHRFDGTETRIVPRGSFGLDSASTPEQFLSSASRIINTPAPPVEIMQTISESG</sequence>
<dbReference type="CDD" id="cd14686">
    <property type="entry name" value="bZIP"/>
    <property type="match status" value="1"/>
</dbReference>
<feature type="domain" description="XRCC4 N-terminal" evidence="7">
    <location>
        <begin position="28"/>
        <end position="90"/>
    </location>
</feature>
<dbReference type="Pfam" id="PF11926">
    <property type="entry name" value="DUF3444"/>
    <property type="match status" value="1"/>
</dbReference>
<organism evidence="9 10">
    <name type="scientific">Ceratodon purpureus</name>
    <name type="common">Fire moss</name>
    <name type="synonym">Dicranum purpureum</name>
    <dbReference type="NCBI Taxonomy" id="3225"/>
    <lineage>
        <taxon>Eukaryota</taxon>
        <taxon>Viridiplantae</taxon>
        <taxon>Streptophyta</taxon>
        <taxon>Embryophyta</taxon>
        <taxon>Bryophyta</taxon>
        <taxon>Bryophytina</taxon>
        <taxon>Bryopsida</taxon>
        <taxon>Dicranidae</taxon>
        <taxon>Pseudoditrichales</taxon>
        <taxon>Ditrichaceae</taxon>
        <taxon>Ceratodon</taxon>
    </lineage>
</organism>
<keyword evidence="5" id="KW-0175">Coiled coil</keyword>